<accession>A0A178HP80</accession>
<keyword evidence="3" id="KW-1185">Reference proteome</keyword>
<evidence type="ECO:0000259" key="1">
    <source>
        <dbReference type="Pfam" id="PF01510"/>
    </source>
</evidence>
<proteinExistence type="predicted"/>
<dbReference type="AlphaFoldDB" id="A0A178HP80"/>
<protein>
    <recommendedName>
        <fullName evidence="1">N-acetylmuramoyl-L-alanine amidase domain-containing protein</fullName>
    </recommendedName>
</protein>
<reference evidence="2 3" key="1">
    <citation type="submission" date="2016-03" db="EMBL/GenBank/DDBJ databases">
        <title>Genome sequencing of Devosia sp. S37.</title>
        <authorList>
            <person name="Mohd Nor M."/>
        </authorList>
    </citation>
    <scope>NUCLEOTIDE SEQUENCE [LARGE SCALE GENOMIC DNA]</scope>
    <source>
        <strain evidence="2 3">S37</strain>
    </source>
</reference>
<dbReference type="EMBL" id="LVVY01000130">
    <property type="protein sequence ID" value="OAM73826.1"/>
    <property type="molecule type" value="Genomic_DNA"/>
</dbReference>
<dbReference type="Pfam" id="PF01510">
    <property type="entry name" value="Amidase_2"/>
    <property type="match status" value="1"/>
</dbReference>
<organism evidence="2 3">
    <name type="scientific">Devosia elaeis</name>
    <dbReference type="NCBI Taxonomy" id="1770058"/>
    <lineage>
        <taxon>Bacteria</taxon>
        <taxon>Pseudomonadati</taxon>
        <taxon>Pseudomonadota</taxon>
        <taxon>Alphaproteobacteria</taxon>
        <taxon>Hyphomicrobiales</taxon>
        <taxon>Devosiaceae</taxon>
        <taxon>Devosia</taxon>
    </lineage>
</organism>
<dbReference type="SUPFAM" id="SSF55846">
    <property type="entry name" value="N-acetylmuramoyl-L-alanine amidase-like"/>
    <property type="match status" value="1"/>
</dbReference>
<dbReference type="GO" id="GO:0009253">
    <property type="term" value="P:peptidoglycan catabolic process"/>
    <property type="evidence" value="ECO:0007669"/>
    <property type="project" value="InterPro"/>
</dbReference>
<comment type="caution">
    <text evidence="2">The sequence shown here is derived from an EMBL/GenBank/DDBJ whole genome shotgun (WGS) entry which is preliminary data.</text>
</comment>
<sequence length="171" mass="18885">MVPAAWMPRAAMRRVHLHWTAGAYNANGLDQNAYHLLIDGTPKLVRGKWPISANVTCPRGAYAAHTLNANTGAIGISICCMGGPGVTMANHGKYPMKREQWEMAVQAIAELCRFYSIPVTDKTVLTHAEVQPNLGIRQNGKWDIATLSFDRSFDTARKVGDRLRREVAARL</sequence>
<evidence type="ECO:0000313" key="3">
    <source>
        <dbReference type="Proteomes" id="UP000078389"/>
    </source>
</evidence>
<name>A0A178HP80_9HYPH</name>
<feature type="domain" description="N-acetylmuramoyl-L-alanine amidase" evidence="1">
    <location>
        <begin position="11"/>
        <end position="131"/>
    </location>
</feature>
<dbReference type="GO" id="GO:0008745">
    <property type="term" value="F:N-acetylmuramoyl-L-alanine amidase activity"/>
    <property type="evidence" value="ECO:0007669"/>
    <property type="project" value="InterPro"/>
</dbReference>
<dbReference type="Gene3D" id="3.40.80.10">
    <property type="entry name" value="Peptidoglycan recognition protein-like"/>
    <property type="match status" value="1"/>
</dbReference>
<dbReference type="Proteomes" id="UP000078389">
    <property type="component" value="Unassembled WGS sequence"/>
</dbReference>
<dbReference type="InterPro" id="IPR036505">
    <property type="entry name" value="Amidase/PGRP_sf"/>
</dbReference>
<gene>
    <name evidence="2" type="ORF">A3840_17275</name>
</gene>
<dbReference type="STRING" id="1770058.A3840_17275"/>
<evidence type="ECO:0000313" key="2">
    <source>
        <dbReference type="EMBL" id="OAM73826.1"/>
    </source>
</evidence>
<dbReference type="InterPro" id="IPR002502">
    <property type="entry name" value="Amidase_domain"/>
</dbReference>